<dbReference type="RefSeq" id="WP_173417610.1">
    <property type="nucleotide sequence ID" value="NZ_CP054139.1"/>
</dbReference>
<dbReference type="AlphaFoldDB" id="A0A7D4QD89"/>
<dbReference type="SUPFAM" id="SSF140683">
    <property type="entry name" value="SP0561-like"/>
    <property type="match status" value="1"/>
</dbReference>
<evidence type="ECO:0000259" key="1">
    <source>
        <dbReference type="Pfam" id="PF08984"/>
    </source>
</evidence>
<dbReference type="SUPFAM" id="SSF64307">
    <property type="entry name" value="SirA-like"/>
    <property type="match status" value="1"/>
</dbReference>
<dbReference type="Pfam" id="PF08984">
    <property type="entry name" value="DUF1858"/>
    <property type="match status" value="1"/>
</dbReference>
<name>A0A7D4QD89_9SPHI</name>
<dbReference type="Pfam" id="PF10006">
    <property type="entry name" value="DUF2249"/>
    <property type="match status" value="2"/>
</dbReference>
<gene>
    <name evidence="3" type="ORF">HQ865_25505</name>
</gene>
<feature type="domain" description="DUF1858" evidence="1">
    <location>
        <begin position="3"/>
        <end position="61"/>
    </location>
</feature>
<dbReference type="Gene3D" id="1.10.3910.10">
    <property type="entry name" value="SP0561-like"/>
    <property type="match status" value="1"/>
</dbReference>
<protein>
    <submittedName>
        <fullName evidence="3">DUF2249 domain-containing protein</fullName>
    </submittedName>
</protein>
<reference evidence="3 4" key="1">
    <citation type="submission" date="2020-05" db="EMBL/GenBank/DDBJ databases">
        <title>Mucilaginibacter mali sp. nov.</title>
        <authorList>
            <person name="Kim H.S."/>
            <person name="Lee K.C."/>
            <person name="Suh M.K."/>
            <person name="Kim J.-S."/>
            <person name="Han K.-I."/>
            <person name="Eom M.K."/>
            <person name="Shin Y.K."/>
            <person name="Lee J.-S."/>
        </authorList>
    </citation>
    <scope>NUCLEOTIDE SEQUENCE [LARGE SCALE GENOMIC DNA]</scope>
    <source>
        <strain evidence="3 4">G2-14</strain>
    </source>
</reference>
<keyword evidence="4" id="KW-1185">Reference proteome</keyword>
<feature type="domain" description="DUF2249" evidence="2">
    <location>
        <begin position="99"/>
        <end position="165"/>
    </location>
</feature>
<feature type="domain" description="DUF2249" evidence="2">
    <location>
        <begin position="196"/>
        <end position="254"/>
    </location>
</feature>
<dbReference type="InterPro" id="IPR015077">
    <property type="entry name" value="DUF1858"/>
</dbReference>
<dbReference type="InterPro" id="IPR038062">
    <property type="entry name" value="ScdA-like_N_sf"/>
</dbReference>
<organism evidence="3 4">
    <name type="scientific">Mucilaginibacter mali</name>
    <dbReference type="NCBI Taxonomy" id="2740462"/>
    <lineage>
        <taxon>Bacteria</taxon>
        <taxon>Pseudomonadati</taxon>
        <taxon>Bacteroidota</taxon>
        <taxon>Sphingobacteriia</taxon>
        <taxon>Sphingobacteriales</taxon>
        <taxon>Sphingobacteriaceae</taxon>
        <taxon>Mucilaginibacter</taxon>
    </lineage>
</organism>
<accession>A0A7D4QD89</accession>
<dbReference type="InterPro" id="IPR036868">
    <property type="entry name" value="TusA-like_sf"/>
</dbReference>
<evidence type="ECO:0000313" key="3">
    <source>
        <dbReference type="EMBL" id="QKJ32965.1"/>
    </source>
</evidence>
<dbReference type="KEGG" id="mmab:HQ865_25505"/>
<dbReference type="Proteomes" id="UP000505355">
    <property type="component" value="Chromosome"/>
</dbReference>
<dbReference type="InterPro" id="IPR018720">
    <property type="entry name" value="DUF2249"/>
</dbReference>
<evidence type="ECO:0000313" key="4">
    <source>
        <dbReference type="Proteomes" id="UP000505355"/>
    </source>
</evidence>
<evidence type="ECO:0000259" key="2">
    <source>
        <dbReference type="Pfam" id="PF10006"/>
    </source>
</evidence>
<dbReference type="EMBL" id="CP054139">
    <property type="protein sequence ID" value="QKJ32965.1"/>
    <property type="molecule type" value="Genomic_DNA"/>
</dbReference>
<proteinExistence type="predicted"/>
<sequence length="263" mass="28981">MTINNDSKISEIIKADSRAVDVLVTLNPFFKKLKNPILRKVLGARATVADAAKIGNCSSELILSTLGGIGFEVDLTGEIAGAKLETIGEYSTREYDQVFDARPLLATGNDPFQQIMEQLKSIRAGQTLLLINSFEPAPLIKILASRRYVISVLRKAPDLVETYITAGDEIGDEPGERQTGGDFGALLETFAGRLETIDVRGLEMPRPMITILEQLEKLAEGQALYVHHKKIPVYLLPELTERHFKFSWQAAGEGIDLIIYPGQ</sequence>